<dbReference type="GeneID" id="116422295"/>
<reference evidence="2" key="2">
    <citation type="submission" date="2025-08" db="UniProtKB">
        <authorList>
            <consortium name="Ensembl"/>
        </authorList>
    </citation>
    <scope>IDENTIFICATION</scope>
</reference>
<reference evidence="2" key="3">
    <citation type="submission" date="2025-09" db="UniProtKB">
        <authorList>
            <consortium name="Ensembl"/>
        </authorList>
    </citation>
    <scope>IDENTIFICATION</scope>
</reference>
<reference evidence="2 3" key="1">
    <citation type="journal article" date="2011" name="Proc. Natl. Acad. Sci. U.S.A.">
        <title>Genetic diversity and population structure of the endangered marsupial Sarcophilus harrisii (Tasmanian devil).</title>
        <authorList>
            <person name="Miller W."/>
            <person name="Hayes V.M."/>
            <person name="Ratan A."/>
            <person name="Petersen D.C."/>
            <person name="Wittekindt N.E."/>
            <person name="Miller J."/>
            <person name="Walenz B."/>
            <person name="Knight J."/>
            <person name="Qi J."/>
            <person name="Zhao F."/>
            <person name="Wang Q."/>
            <person name="Bedoya-Reina O.C."/>
            <person name="Katiyar N."/>
            <person name="Tomsho L.P."/>
            <person name="Kasson L.M."/>
            <person name="Hardie R.A."/>
            <person name="Woodbridge P."/>
            <person name="Tindall E.A."/>
            <person name="Bertelsen M.F."/>
            <person name="Dixon D."/>
            <person name="Pyecroft S."/>
            <person name="Helgen K.M."/>
            <person name="Lesk A.M."/>
            <person name="Pringle T.H."/>
            <person name="Patterson N."/>
            <person name="Zhang Y."/>
            <person name="Kreiss A."/>
            <person name="Woods G.M."/>
            <person name="Jones M.E."/>
            <person name="Schuster S.C."/>
        </authorList>
    </citation>
    <scope>NUCLEOTIDE SEQUENCE [LARGE SCALE GENOMIC DNA]</scope>
</reference>
<gene>
    <name evidence="2" type="primary">LOC116422295</name>
</gene>
<dbReference type="InterPro" id="IPR038954">
    <property type="entry name" value="CSNKA2IP"/>
</dbReference>
<evidence type="ECO:0000313" key="2">
    <source>
        <dbReference type="Ensembl" id="ENSSHAP00000039579.1"/>
    </source>
</evidence>
<keyword evidence="3" id="KW-1185">Reference proteome</keyword>
<feature type="compositionally biased region" description="Polar residues" evidence="1">
    <location>
        <begin position="545"/>
        <end position="556"/>
    </location>
</feature>
<dbReference type="PANTHER" id="PTHR35825">
    <property type="entry name" value="CASEIN KINASE II SUBUNIT ALPHA PRIME-INTERACTING PROTEIN"/>
    <property type="match status" value="1"/>
</dbReference>
<sequence length="899" mass="101714">MYSQRKISNRPMGRRQKTLSNASSSKAPVQFSQKGLHRQSKMVLLPCYSHPSMNEETLSRTKPYQSKAKLSMNPRCKTTTIPSSCHKEATTILLPRIEPEVILPHLETQATIMPSPQLKNWGKTTVITSPCSEYWTTPFFGLNHWAQAPLIPDPLFKTSSGLDHLPKIPQGCHNRCEAQPLLTSWSTTPSFPDPNTRITAPYAQNTHYQVKVTTEALPCLNPQPSLSSRHWDWDTTSQFRCLNQRQKIEAIPFSNSDNHPKITTLLSSQSSHQLRPITMPSEYSPVPLAPMAMTLLTPIPNHQARMTTVQPSHDSDWFKTTSMSLQCPNRHLTETPLISHYNWVKETFKSSKLANQECTFSPGPYNLAKVLLVSDQQVKSSVVPEHPAEVLLNYWVTHQPNPSQKLFMPPNPRHISNFTVDLNQQPKTLSDTSCQHEPIPVPDNETKKLLDMEHFETPEIHVDHSDEISLGLNHKETFSPTSFSQPEAASRISDMGEAIPDSDHQGEKERNLDDRTKIILDSNHQVKASPKSDDWVQPKQDSEHQATLSLSLSQTAKGEKIPDYQDQPSPVSNQLEQTTPVSDHGTTSSSSDHLPEAYPVAEHQDILRLNPDHQDVYRNTFPTDMKQKSEDVLNFENHHTLFPGSDHQTTPLNLKDQVKVMLNPHCPAESISFGFNYKPQESQREPSKSFKQSINAIEGDGTISREFFNSIINSIPREKIKNDIQKQILLRRMRGYHNTQPDSHLSTRYTICLACASWIPYGCPHVNGMKDPHGAQLVVMPSPMKTSKGEMGIKYILQVPQSNTGNIWDSSHFSPAASSSYPYTMPFTSQIHHQLPKRMTWLDFILAKGDQLCGRKRSGYKQFKGKMSMNFSTPMKGGSRNEEVVRSLLDRLKNKRTAH</sequence>
<dbReference type="GeneTree" id="ENSGT00940000166717"/>
<dbReference type="Proteomes" id="UP000007648">
    <property type="component" value="Unassembled WGS sequence"/>
</dbReference>
<proteinExistence type="predicted"/>
<dbReference type="RefSeq" id="XP_031814713.1">
    <property type="nucleotide sequence ID" value="XM_031958853.1"/>
</dbReference>
<feature type="compositionally biased region" description="Polar residues" evidence="1">
    <location>
        <begin position="566"/>
        <end position="581"/>
    </location>
</feature>
<dbReference type="PANTHER" id="PTHR35825:SF2">
    <property type="entry name" value="CASEIN KINASE II SUBUNIT ALPHA'-INTERACTING PROTEIN"/>
    <property type="match status" value="1"/>
</dbReference>
<dbReference type="KEGG" id="shr:116422295"/>
<dbReference type="Ensembl" id="ENSSHAT00000035818.1">
    <property type="protein sequence ID" value="ENSSHAP00000039579.1"/>
    <property type="gene ID" value="ENSSHAG00000020927.1"/>
</dbReference>
<dbReference type="AlphaFoldDB" id="A0A7N4PN80"/>
<feature type="compositionally biased region" description="Low complexity" evidence="1">
    <location>
        <begin position="582"/>
        <end position="592"/>
    </location>
</feature>
<dbReference type="InParanoid" id="A0A7N4PN80"/>
<feature type="region of interest" description="Disordered" evidence="1">
    <location>
        <begin position="1"/>
        <end position="37"/>
    </location>
</feature>
<feature type="region of interest" description="Disordered" evidence="1">
    <location>
        <begin position="520"/>
        <end position="594"/>
    </location>
</feature>
<dbReference type="OrthoDB" id="9450169at2759"/>
<organism evidence="2 3">
    <name type="scientific">Sarcophilus harrisii</name>
    <name type="common">Tasmanian devil</name>
    <name type="synonym">Sarcophilus laniarius</name>
    <dbReference type="NCBI Taxonomy" id="9305"/>
    <lineage>
        <taxon>Eukaryota</taxon>
        <taxon>Metazoa</taxon>
        <taxon>Chordata</taxon>
        <taxon>Craniata</taxon>
        <taxon>Vertebrata</taxon>
        <taxon>Euteleostomi</taxon>
        <taxon>Mammalia</taxon>
        <taxon>Metatheria</taxon>
        <taxon>Dasyuromorphia</taxon>
        <taxon>Dasyuridae</taxon>
        <taxon>Sarcophilus</taxon>
    </lineage>
</organism>
<name>A0A7N4PN80_SARHA</name>
<feature type="compositionally biased region" description="Polar residues" evidence="1">
    <location>
        <begin position="18"/>
        <end position="33"/>
    </location>
</feature>
<evidence type="ECO:0000256" key="1">
    <source>
        <dbReference type="SAM" id="MobiDB-lite"/>
    </source>
</evidence>
<feature type="compositionally biased region" description="Polar residues" evidence="1">
    <location>
        <begin position="54"/>
        <end position="64"/>
    </location>
</feature>
<protein>
    <submittedName>
        <fullName evidence="2">Uncharacterized protein</fullName>
    </submittedName>
</protein>
<evidence type="ECO:0000313" key="3">
    <source>
        <dbReference type="Proteomes" id="UP000007648"/>
    </source>
</evidence>
<feature type="compositionally biased region" description="Basic and acidic residues" evidence="1">
    <location>
        <begin position="530"/>
        <end position="544"/>
    </location>
</feature>
<accession>A0A7N4PN80</accession>
<feature type="region of interest" description="Disordered" evidence="1">
    <location>
        <begin position="54"/>
        <end position="73"/>
    </location>
</feature>